<dbReference type="OrthoDB" id="6117294at2"/>
<dbReference type="EMBL" id="QPGB01000004">
    <property type="protein sequence ID" value="RCS57125.1"/>
    <property type="molecule type" value="Genomic_DNA"/>
</dbReference>
<dbReference type="Proteomes" id="UP000252357">
    <property type="component" value="Unassembled WGS sequence"/>
</dbReference>
<keyword evidence="2" id="KW-1185">Reference proteome</keyword>
<sequence length="200" mass="22511">MNTAAIQELARQLKIGDLVFIDVCAKPFKMVSDATASWTNHVGIVVQADGSAVVIAESTFPFSKRTSLDTFINRSTQGRVAVKRPRMSFTAEQTQAIVAAADKRMGILYDTGFDLYSRRQFCSRLVYEVLQEAVGLTVGEVENFATLLQHNPRAKLGFWRCWYFGWIPWQRRTVTPASMLRSAQVVNVYESNQNDMEVAC</sequence>
<organism evidence="1 2">
    <name type="scientific">Parvibium lacunae</name>
    <dbReference type="NCBI Taxonomy" id="1888893"/>
    <lineage>
        <taxon>Bacteria</taxon>
        <taxon>Pseudomonadati</taxon>
        <taxon>Pseudomonadota</taxon>
        <taxon>Betaproteobacteria</taxon>
        <taxon>Burkholderiales</taxon>
        <taxon>Alcaligenaceae</taxon>
        <taxon>Parvibium</taxon>
    </lineage>
</organism>
<dbReference type="InterPro" id="IPR038765">
    <property type="entry name" value="Papain-like_cys_pep_sf"/>
</dbReference>
<dbReference type="Gene3D" id="3.90.1720.10">
    <property type="entry name" value="endopeptidase domain like (from Nostoc punctiforme)"/>
    <property type="match status" value="1"/>
</dbReference>
<comment type="caution">
    <text evidence="1">The sequence shown here is derived from an EMBL/GenBank/DDBJ whole genome shotgun (WGS) entry which is preliminary data.</text>
</comment>
<name>A0A368L109_9BURK</name>
<proteinExistence type="predicted"/>
<accession>A0A368L109</accession>
<protein>
    <submittedName>
        <fullName evidence="1">YebB family permuted papain-like enzyme</fullName>
    </submittedName>
</protein>
<dbReference type="InterPro" id="IPR024453">
    <property type="entry name" value="Peptidase_C92"/>
</dbReference>
<evidence type="ECO:0000313" key="1">
    <source>
        <dbReference type="EMBL" id="RCS57125.1"/>
    </source>
</evidence>
<dbReference type="NCBIfam" id="NF008547">
    <property type="entry name" value="PRK11470.1"/>
    <property type="match status" value="1"/>
</dbReference>
<gene>
    <name evidence="1" type="ORF">DU000_09995</name>
</gene>
<dbReference type="AlphaFoldDB" id="A0A368L109"/>
<evidence type="ECO:0000313" key="2">
    <source>
        <dbReference type="Proteomes" id="UP000252357"/>
    </source>
</evidence>
<dbReference type="RefSeq" id="WP_114403267.1">
    <property type="nucleotide sequence ID" value="NZ_QPGB01000004.1"/>
</dbReference>
<reference evidence="1 2" key="1">
    <citation type="journal article" date="2018" name="Int. J. Syst. Evol. Microbiol.">
        <title>Parvibium lacunae gen. nov., sp. nov., a new member of the family Alcaligenaceae isolated from a freshwater pond.</title>
        <authorList>
            <person name="Chen W.M."/>
            <person name="Xie P.B."/>
            <person name="Hsu M.Y."/>
            <person name="Sheu S.Y."/>
        </authorList>
    </citation>
    <scope>NUCLEOTIDE SEQUENCE [LARGE SCALE GENOMIC DNA]</scope>
    <source>
        <strain evidence="1 2">KMB9</strain>
    </source>
</reference>
<dbReference type="SUPFAM" id="SSF54001">
    <property type="entry name" value="Cysteine proteinases"/>
    <property type="match status" value="1"/>
</dbReference>
<dbReference type="Pfam" id="PF05708">
    <property type="entry name" value="Peptidase_C92"/>
    <property type="match status" value="1"/>
</dbReference>